<comment type="similarity">
    <text evidence="1">Belongs to the SMC family. SbcC subfamily.</text>
</comment>
<dbReference type="GO" id="GO:0006302">
    <property type="term" value="P:double-strand break repair"/>
    <property type="evidence" value="ECO:0007669"/>
    <property type="project" value="InterPro"/>
</dbReference>
<dbReference type="GO" id="GO:0016887">
    <property type="term" value="F:ATP hydrolysis activity"/>
    <property type="evidence" value="ECO:0007669"/>
    <property type="project" value="InterPro"/>
</dbReference>
<dbReference type="SUPFAM" id="SSF52540">
    <property type="entry name" value="P-loop containing nucleoside triphosphate hydrolases"/>
    <property type="match status" value="1"/>
</dbReference>
<keyword evidence="6" id="KW-0227">DNA damage</keyword>
<evidence type="ECO:0000256" key="1">
    <source>
        <dbReference type="ARBA" id="ARBA00006930"/>
    </source>
</evidence>
<protein>
    <recommendedName>
        <fullName evidence="3">Nuclease SbcCD subunit C</fullName>
    </recommendedName>
</protein>
<dbReference type="SUPFAM" id="SSF75712">
    <property type="entry name" value="Rad50 coiled-coil Zn hook"/>
    <property type="match status" value="1"/>
</dbReference>
<evidence type="ECO:0000313" key="13">
    <source>
        <dbReference type="EMBL" id="NEV69786.1"/>
    </source>
</evidence>
<reference evidence="13" key="3">
    <citation type="submission" date="2020-02" db="EMBL/GenBank/DDBJ databases">
        <authorList>
            <person name="Sarangi A.N."/>
            <person name="Ghosh S."/>
            <person name="Mukherjee M."/>
            <person name="Tripathy S."/>
        </authorList>
    </citation>
    <scope>NUCLEOTIDE SEQUENCE</scope>
    <source>
        <strain evidence="13">BDU141951</strain>
    </source>
</reference>
<dbReference type="InterPro" id="IPR038729">
    <property type="entry name" value="Rad50/SbcC_AAA"/>
</dbReference>
<dbReference type="GO" id="GO:0046872">
    <property type="term" value="F:metal ion binding"/>
    <property type="evidence" value="ECO:0007669"/>
    <property type="project" value="UniProtKB-UniRule"/>
</dbReference>
<name>A0A0C1UTV4_9CYAN</name>
<evidence type="ECO:0000256" key="2">
    <source>
        <dbReference type="ARBA" id="ARBA00011322"/>
    </source>
</evidence>
<evidence type="ECO:0000256" key="11">
    <source>
        <dbReference type="ARBA" id="ARBA00023204"/>
    </source>
</evidence>
<comment type="subunit">
    <text evidence="2">Heterodimer of SbcC and SbcD.</text>
</comment>
<sequence>MIPKQLTLRNFLSYRATTLNFDGLQVACVSGPNGSGKSSLLEAIAWAVWGHSRTVAEDDVIHLGTLEAQVDFTFEHQQQLYRVVRSRRRHQGGSLEFQVQTEQGWRPLTQRGMRATQQLICQTLRLDYETFVNSAYLRQGRADEFMLKRPSERKQILADLLKLGQYDDLANKAKDRAREAKATVSLLETSVANLEVQVQQRGAIAQQAKALEAHLTTLQQTDEADQTRHQQLAQQQQQRQTLVQSQSLLEQQLSHNRTETERLAAEMAKVTTQWQAVTAILEQAEEIAAGLAQLQDLETEDEAFSAKFQQQQTLQAERDRHYQAHQIQAQQLQTQRQQQQQERDRIIQQLADLEPILQKRAAVQEALVALTQARDRLQHLDQVQLQVSPLRQRQQMLQRQLDQTQAELTARLTALANSEYQLQQQQAQQPQLQQAVLAVGHTLEDLTAKRAYQEKVREKGIERRHFMERLQAEQRSYETQLGHIEQKLQLLQQPDAACPVCDRPLDQHNWDDVLQKHQTEREELQREIWVIREQLAVSEREIQVLRQEYRELEEEIASYGHILEQRGSLMAQLNSNASVAQQLAALGQERSHLERCLQERNYAQDLQAELQQIEAQLVQLAYDERDHALARGQVDRLRWAEIRQAEIRQAERQQTQLLERQPQLEAAIATLETEITALKESDTVKAIVQRDEQLAALGYSLDQHQALRAQLKTAQAWRLRHQQLQQAQQQQPQLQQQLAALADQQQQVADQQTELTTQRQTLAAQLAQCPDVQSELQQVQQRQRDRQQQREQHLSQLGALRQQLVQFDQLQDQLTQQQQDLHQARRGYRVHQELATAFGRNGLQALLIEHLLPQLEAETNHLLGRLSAHQLHVQFVTQRAGRSRQGKLIDTLDIVIADAQGTRPYETYSGGEAFRVNFAIRLALARLLAQRSGTPLRTLIIDEGFGTQDREGCDRLIGAINAIAADFACILAVTHIPHFREAFETRIDVCKTPDGSQLLLSR</sequence>
<dbReference type="Gene3D" id="1.10.287.510">
    <property type="entry name" value="Helix hairpin bin"/>
    <property type="match status" value="1"/>
</dbReference>
<dbReference type="EMBL" id="JTHE02000003">
    <property type="protein sequence ID" value="NEV69786.1"/>
    <property type="molecule type" value="Genomic_DNA"/>
</dbReference>
<dbReference type="GO" id="GO:0005524">
    <property type="term" value="F:ATP binding"/>
    <property type="evidence" value="ECO:0007669"/>
    <property type="project" value="UniProtKB-KW"/>
</dbReference>
<keyword evidence="8" id="KW-0862">Zinc</keyword>
<feature type="domain" description="Zinc-hook" evidence="12">
    <location>
        <begin position="446"/>
        <end position="557"/>
    </location>
</feature>
<keyword evidence="13" id="KW-0269">Exonuclease</keyword>
<keyword evidence="11" id="KW-0234">DNA repair</keyword>
<dbReference type="InterPro" id="IPR027417">
    <property type="entry name" value="P-loop_NTPase"/>
</dbReference>
<dbReference type="Gene3D" id="3.40.50.300">
    <property type="entry name" value="P-loop containing nucleotide triphosphate hydrolases"/>
    <property type="match status" value="2"/>
</dbReference>
<proteinExistence type="inferred from homology"/>
<dbReference type="InterPro" id="IPR013134">
    <property type="entry name" value="Zn_hook_RAD50"/>
</dbReference>
<keyword evidence="7" id="KW-0378">Hydrolase</keyword>
<keyword evidence="9" id="KW-0067">ATP-binding</keyword>
<keyword evidence="13" id="KW-0540">Nuclease</keyword>
<reference evidence="13" key="1">
    <citation type="submission" date="2014-11" db="EMBL/GenBank/DDBJ databases">
        <authorList>
            <person name="Malar M.C."/>
            <person name="Sen D."/>
            <person name="Tripathy S."/>
        </authorList>
    </citation>
    <scope>NUCLEOTIDE SEQUENCE</scope>
    <source>
        <strain evidence="13">BDU141951</strain>
    </source>
</reference>
<dbReference type="PROSITE" id="PS51131">
    <property type="entry name" value="ZN_HOOK"/>
    <property type="match status" value="1"/>
</dbReference>
<dbReference type="PANTHER" id="PTHR32114:SF2">
    <property type="entry name" value="ABC TRANSPORTER ABCH.3"/>
    <property type="match status" value="1"/>
</dbReference>
<evidence type="ECO:0000256" key="6">
    <source>
        <dbReference type="ARBA" id="ARBA00022763"/>
    </source>
</evidence>
<evidence type="ECO:0000256" key="9">
    <source>
        <dbReference type="ARBA" id="ARBA00022840"/>
    </source>
</evidence>
<evidence type="ECO:0000256" key="7">
    <source>
        <dbReference type="ARBA" id="ARBA00022801"/>
    </source>
</evidence>
<dbReference type="NCBIfam" id="TIGR00618">
    <property type="entry name" value="sbcc"/>
    <property type="match status" value="1"/>
</dbReference>
<dbReference type="Pfam" id="PF13476">
    <property type="entry name" value="AAA_23"/>
    <property type="match status" value="1"/>
</dbReference>
<evidence type="ECO:0000256" key="5">
    <source>
        <dbReference type="ARBA" id="ARBA00022741"/>
    </source>
</evidence>
<evidence type="ECO:0000256" key="10">
    <source>
        <dbReference type="ARBA" id="ARBA00023054"/>
    </source>
</evidence>
<dbReference type="Pfam" id="PF04423">
    <property type="entry name" value="Rad50_zn_hook"/>
    <property type="match status" value="1"/>
</dbReference>
<evidence type="ECO:0000256" key="8">
    <source>
        <dbReference type="ARBA" id="ARBA00022833"/>
    </source>
</evidence>
<evidence type="ECO:0000259" key="12">
    <source>
        <dbReference type="PROSITE" id="PS51131"/>
    </source>
</evidence>
<reference evidence="13" key="2">
    <citation type="journal article" date="2015" name="Genome Announc.">
        <title>Draft Genome Sequence of Filamentous Marine Cyanobacterium Lyngbya confervoides Strain BDU141951.</title>
        <authorList>
            <person name="Chandrababunaidu M.M."/>
            <person name="Sen D."/>
            <person name="Tripathy S."/>
        </authorList>
    </citation>
    <scope>NUCLEOTIDE SEQUENCE</scope>
    <source>
        <strain evidence="13">BDU141951</strain>
    </source>
</reference>
<keyword evidence="5" id="KW-0547">Nucleotide-binding</keyword>
<comment type="caution">
    <text evidence="13">The sequence shown here is derived from an EMBL/GenBank/DDBJ whole genome shotgun (WGS) entry which is preliminary data.</text>
</comment>
<dbReference type="PANTHER" id="PTHR32114">
    <property type="entry name" value="ABC TRANSPORTER ABCH.3"/>
    <property type="match status" value="1"/>
</dbReference>
<dbReference type="GO" id="GO:0004527">
    <property type="term" value="F:exonuclease activity"/>
    <property type="evidence" value="ECO:0007669"/>
    <property type="project" value="UniProtKB-KW"/>
</dbReference>
<keyword evidence="10" id="KW-0175">Coiled coil</keyword>
<organism evidence="13">
    <name type="scientific">Lyngbya confervoides BDU141951</name>
    <dbReference type="NCBI Taxonomy" id="1574623"/>
    <lineage>
        <taxon>Bacteria</taxon>
        <taxon>Bacillati</taxon>
        <taxon>Cyanobacteriota</taxon>
        <taxon>Cyanophyceae</taxon>
        <taxon>Oscillatoriophycideae</taxon>
        <taxon>Oscillatoriales</taxon>
        <taxon>Microcoleaceae</taxon>
        <taxon>Lyngbya</taxon>
    </lineage>
</organism>
<dbReference type="Pfam" id="PF13558">
    <property type="entry name" value="SbcC_Walker_B"/>
    <property type="match status" value="1"/>
</dbReference>
<keyword evidence="4" id="KW-0479">Metal-binding</keyword>
<dbReference type="InterPro" id="IPR004592">
    <property type="entry name" value="SbcC_gammaproteobac_type"/>
</dbReference>
<accession>A0A0C1UTV4</accession>
<dbReference type="AlphaFoldDB" id="A0A0C1UTV4"/>
<gene>
    <name evidence="13" type="primary">sbcC</name>
    <name evidence="13" type="ORF">QQ91_022070</name>
</gene>
<evidence type="ECO:0000256" key="4">
    <source>
        <dbReference type="ARBA" id="ARBA00022723"/>
    </source>
</evidence>
<evidence type="ECO:0000256" key="3">
    <source>
        <dbReference type="ARBA" id="ARBA00013368"/>
    </source>
</evidence>